<proteinExistence type="predicted"/>
<gene>
    <name evidence="1" type="ORF">AG0111_0g8542</name>
</gene>
<sequence>MRVVRAPDSLEHIHELIALINDATLPSIVQSHQRSIGANGAVTSEVEVCSKVGIDLLRDGGNAADAAIGTTLCVGVVAMYHSG</sequence>
<protein>
    <submittedName>
        <fullName evidence="1">Uncharacterized protein</fullName>
    </submittedName>
</protein>
<evidence type="ECO:0000313" key="2">
    <source>
        <dbReference type="Proteomes" id="UP000293547"/>
    </source>
</evidence>
<name>A0ACB6FGL2_9PLEO</name>
<keyword evidence="2" id="KW-1185">Reference proteome</keyword>
<organism evidence="1 2">
    <name type="scientific">Alternaria gaisen</name>
    <dbReference type="NCBI Taxonomy" id="167740"/>
    <lineage>
        <taxon>Eukaryota</taxon>
        <taxon>Fungi</taxon>
        <taxon>Dikarya</taxon>
        <taxon>Ascomycota</taxon>
        <taxon>Pezizomycotina</taxon>
        <taxon>Dothideomycetes</taxon>
        <taxon>Pleosporomycetidae</taxon>
        <taxon>Pleosporales</taxon>
        <taxon>Pleosporineae</taxon>
        <taxon>Pleosporaceae</taxon>
        <taxon>Alternaria</taxon>
        <taxon>Alternaria sect. Alternaria</taxon>
    </lineage>
</organism>
<comment type="caution">
    <text evidence="1">The sequence shown here is derived from an EMBL/GenBank/DDBJ whole genome shotgun (WGS) entry which is preliminary data.</text>
</comment>
<dbReference type="EMBL" id="PDWZ02000008">
    <property type="protein sequence ID" value="KAB2103571.1"/>
    <property type="molecule type" value="Genomic_DNA"/>
</dbReference>
<dbReference type="Proteomes" id="UP000293547">
    <property type="component" value="Unassembled WGS sequence"/>
</dbReference>
<evidence type="ECO:0000313" key="1">
    <source>
        <dbReference type="EMBL" id="KAB2103571.1"/>
    </source>
</evidence>
<reference evidence="1 2" key="1">
    <citation type="journal article" date="2019" name="bioRxiv">
        <title>Genomics, evolutionary history and diagnostics of the Alternaria alternata species group including apple and Asian pear pathotypes.</title>
        <authorList>
            <person name="Armitage A.D."/>
            <person name="Cockerton H.M."/>
            <person name="Sreenivasaprasad S."/>
            <person name="Woodhall J.W."/>
            <person name="Lane C.R."/>
            <person name="Harrison R.J."/>
            <person name="Clarkson J.P."/>
        </authorList>
    </citation>
    <scope>NUCLEOTIDE SEQUENCE [LARGE SCALE GENOMIC DNA]</scope>
    <source>
        <strain evidence="1 2">FERA 650</strain>
    </source>
</reference>
<accession>A0ACB6FGL2</accession>